<comment type="caution">
    <text evidence="1">The sequence shown here is derived from an EMBL/GenBank/DDBJ whole genome shotgun (WGS) entry which is preliminary data.</text>
</comment>
<protein>
    <submittedName>
        <fullName evidence="1">AAA family ATPase</fullName>
    </submittedName>
</protein>
<keyword evidence="2" id="KW-1185">Reference proteome</keyword>
<organism evidence="1 2">
    <name type="scientific">Halovenus carboxidivorans</name>
    <dbReference type="NCBI Taxonomy" id="2692199"/>
    <lineage>
        <taxon>Archaea</taxon>
        <taxon>Methanobacteriati</taxon>
        <taxon>Methanobacteriota</taxon>
        <taxon>Stenosarchaea group</taxon>
        <taxon>Halobacteria</taxon>
        <taxon>Halobacteriales</taxon>
        <taxon>Haloarculaceae</taxon>
        <taxon>Halovenus</taxon>
    </lineage>
</organism>
<gene>
    <name evidence="1" type="ORF">GRX03_09080</name>
</gene>
<accession>A0A6B0T1D9</accession>
<dbReference type="PANTHER" id="PTHR43883">
    <property type="entry name" value="SLR0207 PROTEIN"/>
    <property type="match status" value="1"/>
</dbReference>
<dbReference type="InterPro" id="IPR052732">
    <property type="entry name" value="Cell-binding_unc_protein"/>
</dbReference>
<dbReference type="Proteomes" id="UP000466535">
    <property type="component" value="Unassembled WGS sequence"/>
</dbReference>
<proteinExistence type="predicted"/>
<dbReference type="InterPro" id="IPR027417">
    <property type="entry name" value="P-loop_NTPase"/>
</dbReference>
<dbReference type="SUPFAM" id="SSF52540">
    <property type="entry name" value="P-loop containing nucleoside triphosphate hydrolases"/>
    <property type="match status" value="1"/>
</dbReference>
<name>A0A6B0T1D9_9EURY</name>
<dbReference type="PANTHER" id="PTHR43883:SF1">
    <property type="entry name" value="GLUCONOKINASE"/>
    <property type="match status" value="1"/>
</dbReference>
<dbReference type="Gene3D" id="3.40.50.300">
    <property type="entry name" value="P-loop containing nucleotide triphosphate hydrolases"/>
    <property type="match status" value="1"/>
</dbReference>
<dbReference type="Pfam" id="PF13671">
    <property type="entry name" value="AAA_33"/>
    <property type="match status" value="1"/>
</dbReference>
<evidence type="ECO:0000313" key="2">
    <source>
        <dbReference type="Proteomes" id="UP000466535"/>
    </source>
</evidence>
<dbReference type="AlphaFoldDB" id="A0A6B0T1D9"/>
<sequence>MCPHARTGSVSGPLLIVYCGLPGVGKSTVSAYTADQLSAVRLRSDEVRYDLFDEPEYTAEEMRRTYDELLDRARQRLAAGEDVVVDGTFKEADKREQAAAIAAETDATVYFVRVTCPPDTVRERLEARTDDASDADLSVYQKHREQFEAIDREHVVIDNGGSLPTTRSRVDRKLLGTIRE</sequence>
<reference evidence="1 2" key="1">
    <citation type="submission" date="2019-12" db="EMBL/GenBank/DDBJ databases">
        <title>Isolation and characterization of three novel carbon monoxide-oxidizing members of Halobacteria from salione crusts and soils.</title>
        <authorList>
            <person name="Myers M.R."/>
            <person name="King G.M."/>
        </authorList>
    </citation>
    <scope>NUCLEOTIDE SEQUENCE [LARGE SCALE GENOMIC DNA]</scope>
    <source>
        <strain evidence="1 2">WSH3</strain>
    </source>
</reference>
<evidence type="ECO:0000313" key="1">
    <source>
        <dbReference type="EMBL" id="MXR51755.1"/>
    </source>
</evidence>
<dbReference type="EMBL" id="WUUT01000003">
    <property type="protein sequence ID" value="MXR51755.1"/>
    <property type="molecule type" value="Genomic_DNA"/>
</dbReference>